<proteinExistence type="predicted"/>
<evidence type="ECO:0000259" key="10">
    <source>
        <dbReference type="PROSITE" id="PS50835"/>
    </source>
</evidence>
<feature type="domain" description="Ig-like" evidence="10">
    <location>
        <begin position="139"/>
        <end position="231"/>
    </location>
</feature>
<dbReference type="PANTHER" id="PTHR12011:SF347">
    <property type="entry name" value="FI21270P1-RELATED"/>
    <property type="match status" value="1"/>
</dbReference>
<dbReference type="GO" id="GO:0005886">
    <property type="term" value="C:plasma membrane"/>
    <property type="evidence" value="ECO:0007669"/>
    <property type="project" value="TreeGrafter"/>
</dbReference>
<protein>
    <submittedName>
        <fullName evidence="11">Adhesion G-protein coupled receptor D1-like isoform X2</fullName>
    </submittedName>
</protein>
<dbReference type="PANTHER" id="PTHR12011">
    <property type="entry name" value="ADHESION G-PROTEIN COUPLED RECEPTOR"/>
    <property type="match status" value="1"/>
</dbReference>
<dbReference type="EMBL" id="JAKMXF010000101">
    <property type="protein sequence ID" value="KAI6658168.1"/>
    <property type="molecule type" value="Genomic_DNA"/>
</dbReference>
<keyword evidence="4 6" id="KW-0472">Membrane</keyword>
<dbReference type="Gene3D" id="3.10.100.10">
    <property type="entry name" value="Mannose-Binding Protein A, subunit A"/>
    <property type="match status" value="1"/>
</dbReference>
<keyword evidence="11" id="KW-0675">Receptor</keyword>
<keyword evidence="2 6" id="KW-0812">Transmembrane</keyword>
<feature type="transmembrane region" description="Helical" evidence="6">
    <location>
        <begin position="637"/>
        <end position="659"/>
    </location>
</feature>
<dbReference type="Gene3D" id="2.60.220.50">
    <property type="match status" value="1"/>
</dbReference>
<dbReference type="InterPro" id="IPR057244">
    <property type="entry name" value="GAIN_B"/>
</dbReference>
<dbReference type="PROSITE" id="PS50221">
    <property type="entry name" value="GAIN_B"/>
    <property type="match status" value="1"/>
</dbReference>
<feature type="transmembrane region" description="Helical" evidence="6">
    <location>
        <begin position="671"/>
        <end position="691"/>
    </location>
</feature>
<dbReference type="InterPro" id="IPR017981">
    <property type="entry name" value="GPCR_2-like_7TM"/>
</dbReference>
<dbReference type="InterPro" id="IPR046338">
    <property type="entry name" value="GAIN_dom_sf"/>
</dbReference>
<evidence type="ECO:0000313" key="11">
    <source>
        <dbReference type="EMBL" id="KAI6658168.1"/>
    </source>
</evidence>
<dbReference type="InterPro" id="IPR000203">
    <property type="entry name" value="GPS"/>
</dbReference>
<dbReference type="Gene3D" id="1.20.1070.10">
    <property type="entry name" value="Rhodopsin 7-helix transmembrane proteins"/>
    <property type="match status" value="1"/>
</dbReference>
<organism evidence="11 12">
    <name type="scientific">Oopsacas minuta</name>
    <dbReference type="NCBI Taxonomy" id="111878"/>
    <lineage>
        <taxon>Eukaryota</taxon>
        <taxon>Metazoa</taxon>
        <taxon>Porifera</taxon>
        <taxon>Hexactinellida</taxon>
        <taxon>Hexasterophora</taxon>
        <taxon>Lyssacinosida</taxon>
        <taxon>Leucopsacidae</taxon>
        <taxon>Oopsacas</taxon>
    </lineage>
</organism>
<comment type="subcellular location">
    <subcellularLocation>
        <location evidence="1">Membrane</location>
        <topology evidence="1">Multi-pass membrane protein</topology>
    </subcellularLocation>
</comment>
<feature type="transmembrane region" description="Helical" evidence="6">
    <location>
        <begin position="827"/>
        <end position="852"/>
    </location>
</feature>
<comment type="caution">
    <text evidence="11">The sequence shown here is derived from an EMBL/GenBank/DDBJ whole genome shotgun (WGS) entry which is preliminary data.</text>
</comment>
<dbReference type="GO" id="GO:0007166">
    <property type="term" value="P:cell surface receptor signaling pathway"/>
    <property type="evidence" value="ECO:0007669"/>
    <property type="project" value="InterPro"/>
</dbReference>
<name>A0AAV7KAJ5_9METZ</name>
<dbReference type="Pfam" id="PF00002">
    <property type="entry name" value="7tm_2"/>
    <property type="match status" value="1"/>
</dbReference>
<dbReference type="PROSITE" id="PS50261">
    <property type="entry name" value="G_PROTEIN_RECEP_F2_4"/>
    <property type="match status" value="1"/>
</dbReference>
<dbReference type="InterPro" id="IPR016186">
    <property type="entry name" value="C-type_lectin-like/link_sf"/>
</dbReference>
<feature type="domain" description="Ig-like" evidence="10">
    <location>
        <begin position="240"/>
        <end position="324"/>
    </location>
</feature>
<dbReference type="SMART" id="SM00034">
    <property type="entry name" value="CLECT"/>
    <property type="match status" value="1"/>
</dbReference>
<feature type="domain" description="G-protein coupled receptors family 2 profile 2" evidence="9">
    <location>
        <begin position="635"/>
        <end position="879"/>
    </location>
</feature>
<dbReference type="InterPro" id="IPR007110">
    <property type="entry name" value="Ig-like_dom"/>
</dbReference>
<accession>A0AAV7KAJ5</accession>
<evidence type="ECO:0000256" key="6">
    <source>
        <dbReference type="SAM" id="Phobius"/>
    </source>
</evidence>
<feature type="domain" description="GAIN-B" evidence="8">
    <location>
        <begin position="475"/>
        <end position="626"/>
    </location>
</feature>
<gene>
    <name evidence="11" type="ORF">LOD99_11099</name>
</gene>
<dbReference type="InterPro" id="IPR000832">
    <property type="entry name" value="GPCR_2_secretin-like"/>
</dbReference>
<sequence>MSMQYFVHGQLPTSGCDVISLKGTCFSYFRTTGTSSVNWDDARTQCLSGGYDLATVTSRRENSLMYGTNTGQNRCWIGLHDEDVEGTFVWADGSNSAFRNWGSGEPNNHNNQDCAYTWGSPRWDDNDCQVKRRCYFCSTKVNTFGEISGSMSSALSDNATLQTNTTLYCVTEKNNNLEVKWSYLSFSGISVNLNSTTNNNLGVSTMPVFTSQPGFYSCEVSEDGGTSKTYTAIMEETVFPTIILPSENITLDVEFNITFEHILICESKGKLSLTTIYWTNSKFENISSHILTVTNQLLSDDRIFYCIAENTAGRDVRSVRFNLSITVMDIDDVATQLMNQTEITNDQSQVASAAVALLSGAAEDEEQLEQVASTYALLVNKSLNNGMPLDEETVISLLRTAEEIIDRSLQLNSSSYSTMIQMATEGMPSIITGISTPELIAINSIQSISQNILRDLDSGVQVIESRTVTIVVQARSVTESQSSYVFPGIVNSSTEFNTQFSIPQSVAQQLAVDGNIAVATTLINRDSNQPVDPGEGMSSQASDILIIETLQEESNVYGRIELSEDAEIAFYTKFTANLESICVALNGSIWNSDGIQTTSVPDENLTICSTSHFTSFAVFVTPHDIPTSETEELVISIFSYLLVSISFIFLLISLILFLIAGKPFFKVEANIIYFNYCLSMLLATGLFLLGIESGTHNDFVCLIIGFLLHYIWLAVFTWTLCNGIFIIFKLVIAVMTTRKIYPYLIVFGWTFPLVIPIITIAVTRENYVDPSEHCFLNINYGVIWAFISPIIILLLINLILLTLAVVRIVTARAKAGEDQRLGLIKNVLIYSLILTPILGLPWVILIFNIFIRSTVVEWIFILLNGGMGLIFFIVVTLGNAEVRAIFKRKRNTQTTSNTISSGVNSNTISKFRIKKKSISGDSEMQKNTLPHGPQSYIKESSMIDSSPNFDKEPGIEIYENTFVETEKEINKVIQNPLFEYLDEK</sequence>
<feature type="domain" description="C-type lectin" evidence="7">
    <location>
        <begin position="21"/>
        <end position="132"/>
    </location>
</feature>
<dbReference type="PROSITE" id="PS50041">
    <property type="entry name" value="C_TYPE_LECTIN_2"/>
    <property type="match status" value="1"/>
</dbReference>
<dbReference type="InterPro" id="IPR016187">
    <property type="entry name" value="CTDL_fold"/>
</dbReference>
<evidence type="ECO:0000313" key="12">
    <source>
        <dbReference type="Proteomes" id="UP001165289"/>
    </source>
</evidence>
<evidence type="ECO:0000259" key="7">
    <source>
        <dbReference type="PROSITE" id="PS50041"/>
    </source>
</evidence>
<evidence type="ECO:0000256" key="1">
    <source>
        <dbReference type="ARBA" id="ARBA00004141"/>
    </source>
</evidence>
<dbReference type="PROSITE" id="PS50835">
    <property type="entry name" value="IG_LIKE"/>
    <property type="match status" value="2"/>
</dbReference>
<dbReference type="PRINTS" id="PR00249">
    <property type="entry name" value="GPCRSECRETIN"/>
</dbReference>
<feature type="transmembrane region" description="Helical" evidence="6">
    <location>
        <begin position="740"/>
        <end position="762"/>
    </location>
</feature>
<keyword evidence="5" id="KW-1015">Disulfide bond</keyword>
<dbReference type="Pfam" id="PF00059">
    <property type="entry name" value="Lectin_C"/>
    <property type="match status" value="1"/>
</dbReference>
<keyword evidence="12" id="KW-1185">Reference proteome</keyword>
<dbReference type="InterPro" id="IPR036179">
    <property type="entry name" value="Ig-like_dom_sf"/>
</dbReference>
<evidence type="ECO:0000256" key="2">
    <source>
        <dbReference type="ARBA" id="ARBA00022692"/>
    </source>
</evidence>
<dbReference type="SUPFAM" id="SSF48726">
    <property type="entry name" value="Immunoglobulin"/>
    <property type="match status" value="1"/>
</dbReference>
<evidence type="ECO:0000256" key="3">
    <source>
        <dbReference type="ARBA" id="ARBA00022989"/>
    </source>
</evidence>
<dbReference type="CDD" id="cd00037">
    <property type="entry name" value="CLECT"/>
    <property type="match status" value="1"/>
</dbReference>
<keyword evidence="3 6" id="KW-1133">Transmembrane helix</keyword>
<dbReference type="GO" id="GO:0004930">
    <property type="term" value="F:G protein-coupled receptor activity"/>
    <property type="evidence" value="ECO:0007669"/>
    <property type="project" value="InterPro"/>
</dbReference>
<feature type="transmembrane region" description="Helical" evidence="6">
    <location>
        <begin position="858"/>
        <end position="880"/>
    </location>
</feature>
<evidence type="ECO:0000256" key="4">
    <source>
        <dbReference type="ARBA" id="ARBA00023136"/>
    </source>
</evidence>
<reference evidence="11 12" key="1">
    <citation type="journal article" date="2023" name="BMC Biol.">
        <title>The compact genome of the sponge Oopsacas minuta (Hexactinellida) is lacking key metazoan core genes.</title>
        <authorList>
            <person name="Santini S."/>
            <person name="Schenkelaars Q."/>
            <person name="Jourda C."/>
            <person name="Duchesne M."/>
            <person name="Belahbib H."/>
            <person name="Rocher C."/>
            <person name="Selva M."/>
            <person name="Riesgo A."/>
            <person name="Vervoort M."/>
            <person name="Leys S.P."/>
            <person name="Kodjabachian L."/>
            <person name="Le Bivic A."/>
            <person name="Borchiellini C."/>
            <person name="Claverie J.M."/>
            <person name="Renard E."/>
        </authorList>
    </citation>
    <scope>NUCLEOTIDE SEQUENCE [LARGE SCALE GENOMIC DNA]</scope>
    <source>
        <strain evidence="11">SPO-2</strain>
    </source>
</reference>
<dbReference type="Pfam" id="PF01825">
    <property type="entry name" value="GPS"/>
    <property type="match status" value="1"/>
</dbReference>
<dbReference type="InterPro" id="IPR001304">
    <property type="entry name" value="C-type_lectin-like"/>
</dbReference>
<evidence type="ECO:0000259" key="9">
    <source>
        <dbReference type="PROSITE" id="PS50261"/>
    </source>
</evidence>
<evidence type="ECO:0000256" key="5">
    <source>
        <dbReference type="ARBA" id="ARBA00023157"/>
    </source>
</evidence>
<feature type="transmembrane region" description="Helical" evidence="6">
    <location>
        <begin position="703"/>
        <end position="728"/>
    </location>
</feature>
<dbReference type="SUPFAM" id="SSF56436">
    <property type="entry name" value="C-type lectin-like"/>
    <property type="match status" value="1"/>
</dbReference>
<feature type="transmembrane region" description="Helical" evidence="6">
    <location>
        <begin position="782"/>
        <end position="806"/>
    </location>
</feature>
<dbReference type="Proteomes" id="UP001165289">
    <property type="component" value="Unassembled WGS sequence"/>
</dbReference>
<evidence type="ECO:0000259" key="8">
    <source>
        <dbReference type="PROSITE" id="PS50221"/>
    </source>
</evidence>
<dbReference type="AlphaFoldDB" id="A0AAV7KAJ5"/>